<dbReference type="EMBL" id="CAKC01000086">
    <property type="protein sequence ID" value="CCI87701.1"/>
    <property type="molecule type" value="Genomic_DNA"/>
</dbReference>
<evidence type="ECO:0000256" key="1">
    <source>
        <dbReference type="SAM" id="MobiDB-lite"/>
    </source>
</evidence>
<protein>
    <recommendedName>
        <fullName evidence="4">Novel toxin 21 domain-containing protein</fullName>
    </recommendedName>
</protein>
<evidence type="ECO:0008006" key="4">
    <source>
        <dbReference type="Google" id="ProtNLM"/>
    </source>
</evidence>
<accession>I7LDX4</accession>
<sequence length="41" mass="4700">MQIERDSSHTNGHGGSYWKLKDSKTNKRLASLTKEGKILRK</sequence>
<proteinExistence type="predicted"/>
<name>I7LDX4_9LACO</name>
<comment type="caution">
    <text evidence="2">The sequence shown here is derived from an EMBL/GenBank/DDBJ whole genome shotgun (WGS) entry which is preliminary data.</text>
</comment>
<evidence type="ECO:0000313" key="3">
    <source>
        <dbReference type="Proteomes" id="UP000009326"/>
    </source>
</evidence>
<dbReference type="Proteomes" id="UP000009326">
    <property type="component" value="Unassembled WGS sequence"/>
</dbReference>
<dbReference type="RefSeq" id="WP_008473995.1">
    <property type="nucleotide sequence ID" value="NZ_AYZO01000017.1"/>
</dbReference>
<gene>
    <name evidence="2" type="ORF">BN52_09880</name>
</gene>
<dbReference type="AlphaFoldDB" id="I7LDX4"/>
<reference evidence="2 3" key="1">
    <citation type="submission" date="2012-06" db="EMBL/GenBank/DDBJ databases">
        <title>Draft genome sequence of Lactobacillus gigeriorum CRBIP 24.85T, isolated from chicken crop.</title>
        <authorList>
            <person name="Cousin S."/>
            <person name="Ma L."/>
            <person name="Creno S."/>
            <person name="Clermont D."/>
            <person name="Loux V."/>
            <person name="Bizet C."/>
            <person name="Bouchier C."/>
        </authorList>
    </citation>
    <scope>NUCLEOTIDE SEQUENCE [LARGE SCALE GENOMIC DNA]</scope>
    <source>
        <strain evidence="3">CRBIP 24.85T</strain>
    </source>
</reference>
<feature type="region of interest" description="Disordered" evidence="1">
    <location>
        <begin position="1"/>
        <end position="21"/>
    </location>
</feature>
<organism evidence="2 3">
    <name type="scientific">Lactobacillus gigeriorum DSM 23908 = CRBIP 24.85</name>
    <dbReference type="NCBI Taxonomy" id="1423751"/>
    <lineage>
        <taxon>Bacteria</taxon>
        <taxon>Bacillati</taxon>
        <taxon>Bacillota</taxon>
        <taxon>Bacilli</taxon>
        <taxon>Lactobacillales</taxon>
        <taxon>Lactobacillaceae</taxon>
        <taxon>Lactobacillus</taxon>
    </lineage>
</organism>
<evidence type="ECO:0000313" key="2">
    <source>
        <dbReference type="EMBL" id="CCI87701.1"/>
    </source>
</evidence>